<name>A0A172ZDX9_9BACL</name>
<sequence>MIVSSVEWLMLALVLIAIIVFIIKRPSRVVSFADSPLYKWSRVDLSGRAVSGDGSSYYLLTKRGRSNNLMVYFSGGGISWNRNTATKPFGLRTLLHNHELGYYFANIPFYKPDLLGGILDNQRKDNPFRDWNIIYVPYATGDFHIGDHQVKYKDRGKLTFTAHYSGRANTLKGLDWMFKHVPAPDKLLIAGASAGGFGSAFWAPYIAEHYPQAQLYHYADGAYLSSHQWPHIIDEVWKADFRQRYGYEIEDDIIGAAFRANHRLLPEGTILLQSNTVYDKVLPSYEAVLNGRTEGLVSDDLEITNEWSLGMLNSARRLQQELPEYYFFITDYGVGSGKKRRGTPHTLSPYKVFYSAQESGVKLSRWLGDIINEDKRYSVGKEFVEFPGRE</sequence>
<dbReference type="InterPro" id="IPR004963">
    <property type="entry name" value="PAE/NOTUM"/>
</dbReference>
<organism evidence="2 3">
    <name type="scientific">Paenibacillus bovis</name>
    <dbReference type="NCBI Taxonomy" id="1616788"/>
    <lineage>
        <taxon>Bacteria</taxon>
        <taxon>Bacillati</taxon>
        <taxon>Bacillota</taxon>
        <taxon>Bacilli</taxon>
        <taxon>Bacillales</taxon>
        <taxon>Paenibacillaceae</taxon>
        <taxon>Paenibacillus</taxon>
    </lineage>
</organism>
<evidence type="ECO:0000313" key="3">
    <source>
        <dbReference type="Proteomes" id="UP000078148"/>
    </source>
</evidence>
<keyword evidence="1" id="KW-0472">Membrane</keyword>
<feature type="transmembrane region" description="Helical" evidence="1">
    <location>
        <begin position="6"/>
        <end position="23"/>
    </location>
</feature>
<dbReference type="PANTHER" id="PTHR21562:SF83">
    <property type="entry name" value="PECTIN ACETYLESTERASE 4"/>
    <property type="match status" value="1"/>
</dbReference>
<keyword evidence="1" id="KW-0812">Transmembrane</keyword>
<evidence type="ECO:0000256" key="1">
    <source>
        <dbReference type="SAM" id="Phobius"/>
    </source>
</evidence>
<dbReference type="OrthoDB" id="9802991at2"/>
<reference evidence="2 3" key="2">
    <citation type="journal article" date="2016" name="Int. J. Syst. Evol. Microbiol.">
        <title>Paenibacillus bovis sp. nov., isolated from raw yak (Bos grunniens) milk.</title>
        <authorList>
            <person name="Gao C."/>
            <person name="Han J."/>
            <person name="Liu Z."/>
            <person name="Xu X."/>
            <person name="Hang F."/>
            <person name="Wu Z."/>
        </authorList>
    </citation>
    <scope>NUCLEOTIDE SEQUENCE [LARGE SCALE GENOMIC DNA]</scope>
    <source>
        <strain evidence="2 3">BD3526</strain>
    </source>
</reference>
<accession>A0A172ZDX9</accession>
<dbReference type="EMBL" id="CP013023">
    <property type="protein sequence ID" value="ANF95864.1"/>
    <property type="molecule type" value="Genomic_DNA"/>
</dbReference>
<dbReference type="STRING" id="1616788.AR543_07495"/>
<reference evidence="3" key="1">
    <citation type="submission" date="2015-10" db="EMBL/GenBank/DDBJ databases">
        <title>Genome of Paenibacillus bovis sp. nov.</title>
        <authorList>
            <person name="Wu Z."/>
            <person name="Gao C."/>
            <person name="Liu Z."/>
            <person name="Zheng H."/>
        </authorList>
    </citation>
    <scope>NUCLEOTIDE SEQUENCE [LARGE SCALE GENOMIC DNA]</scope>
    <source>
        <strain evidence="3">BD3526</strain>
    </source>
</reference>
<keyword evidence="3" id="KW-1185">Reference proteome</keyword>
<proteinExistence type="predicted"/>
<dbReference type="Proteomes" id="UP000078148">
    <property type="component" value="Chromosome"/>
</dbReference>
<protein>
    <recommendedName>
        <fullName evidence="4">Pectinacetylesterase</fullName>
    </recommendedName>
</protein>
<dbReference type="KEGG" id="pbv:AR543_07495"/>
<evidence type="ECO:0008006" key="4">
    <source>
        <dbReference type="Google" id="ProtNLM"/>
    </source>
</evidence>
<dbReference type="AlphaFoldDB" id="A0A172ZDX9"/>
<dbReference type="Pfam" id="PF03283">
    <property type="entry name" value="PAE"/>
    <property type="match status" value="1"/>
</dbReference>
<evidence type="ECO:0000313" key="2">
    <source>
        <dbReference type="EMBL" id="ANF95864.1"/>
    </source>
</evidence>
<keyword evidence="1" id="KW-1133">Transmembrane helix</keyword>
<dbReference type="PANTHER" id="PTHR21562">
    <property type="entry name" value="NOTUM-RELATED"/>
    <property type="match status" value="1"/>
</dbReference>
<gene>
    <name evidence="2" type="ORF">AR543_07495</name>
</gene>
<dbReference type="GO" id="GO:0016787">
    <property type="term" value="F:hydrolase activity"/>
    <property type="evidence" value="ECO:0007669"/>
    <property type="project" value="InterPro"/>
</dbReference>
<dbReference type="RefSeq" id="WP_060533203.1">
    <property type="nucleotide sequence ID" value="NZ_CP013023.1"/>
</dbReference>